<name>A0A553RDD0_9TELE</name>
<dbReference type="PANTHER" id="PTHR16484:SF4">
    <property type="entry name" value="PARTITIONING DEFECTIVE 3 HOMOLOG B"/>
    <property type="match status" value="1"/>
</dbReference>
<dbReference type="GO" id="GO:0030010">
    <property type="term" value="P:establishment of cell polarity"/>
    <property type="evidence" value="ECO:0007669"/>
    <property type="project" value="TreeGrafter"/>
</dbReference>
<dbReference type="PANTHER" id="PTHR16484">
    <property type="entry name" value="PARTITIONING DEFECTIVE 3 RELATED"/>
    <property type="match status" value="1"/>
</dbReference>
<dbReference type="Proteomes" id="UP000316079">
    <property type="component" value="Unassembled WGS sequence"/>
</dbReference>
<dbReference type="GO" id="GO:0035091">
    <property type="term" value="F:phosphatidylinositol binding"/>
    <property type="evidence" value="ECO:0007669"/>
    <property type="project" value="TreeGrafter"/>
</dbReference>
<dbReference type="AlphaFoldDB" id="A0A553RDD0"/>
<dbReference type="GO" id="GO:0043296">
    <property type="term" value="C:apical junction complex"/>
    <property type="evidence" value="ECO:0007669"/>
    <property type="project" value="TreeGrafter"/>
</dbReference>
<dbReference type="InterPro" id="IPR052213">
    <property type="entry name" value="PAR3"/>
</dbReference>
<accession>A0A553RDD0</accession>
<feature type="non-terminal residue" evidence="2">
    <location>
        <position position="1"/>
    </location>
</feature>
<dbReference type="GO" id="GO:0005938">
    <property type="term" value="C:cell cortex"/>
    <property type="evidence" value="ECO:0007669"/>
    <property type="project" value="TreeGrafter"/>
</dbReference>
<dbReference type="GO" id="GO:0000226">
    <property type="term" value="P:microtubule cytoskeleton organization"/>
    <property type="evidence" value="ECO:0007669"/>
    <property type="project" value="TreeGrafter"/>
</dbReference>
<feature type="compositionally biased region" description="Polar residues" evidence="1">
    <location>
        <begin position="1"/>
        <end position="18"/>
    </location>
</feature>
<dbReference type="GO" id="GO:0005912">
    <property type="term" value="C:adherens junction"/>
    <property type="evidence" value="ECO:0007669"/>
    <property type="project" value="TreeGrafter"/>
</dbReference>
<evidence type="ECO:0000313" key="2">
    <source>
        <dbReference type="EMBL" id="TRZ00199.1"/>
    </source>
</evidence>
<sequence length="81" mass="8929">ADESNIQGQRPESLSSNGLGPRLGLQKSTSLESLQTAMEELEKDALPFHRPPAHMVRGRGCNLSFRYAIDKSYEGPSEPED</sequence>
<comment type="caution">
    <text evidence="2">The sequence shown here is derived from an EMBL/GenBank/DDBJ whole genome shotgun (WGS) entry which is preliminary data.</text>
</comment>
<proteinExistence type="predicted"/>
<evidence type="ECO:0000256" key="1">
    <source>
        <dbReference type="SAM" id="MobiDB-lite"/>
    </source>
</evidence>
<dbReference type="EMBL" id="SRMA01024787">
    <property type="protein sequence ID" value="TRZ00199.1"/>
    <property type="molecule type" value="Genomic_DNA"/>
</dbReference>
<gene>
    <name evidence="2" type="ORF">DNTS_032266</name>
</gene>
<evidence type="ECO:0000313" key="3">
    <source>
        <dbReference type="Proteomes" id="UP000316079"/>
    </source>
</evidence>
<dbReference type="OrthoDB" id="6264899at2759"/>
<dbReference type="GO" id="GO:0016324">
    <property type="term" value="C:apical plasma membrane"/>
    <property type="evidence" value="ECO:0007669"/>
    <property type="project" value="TreeGrafter"/>
</dbReference>
<feature type="region of interest" description="Disordered" evidence="1">
    <location>
        <begin position="1"/>
        <end position="26"/>
    </location>
</feature>
<dbReference type="GO" id="GO:0008104">
    <property type="term" value="P:intracellular protein localization"/>
    <property type="evidence" value="ECO:0007669"/>
    <property type="project" value="TreeGrafter"/>
</dbReference>
<dbReference type="GO" id="GO:0051660">
    <property type="term" value="P:establishment of centrosome localization"/>
    <property type="evidence" value="ECO:0007669"/>
    <property type="project" value="TreeGrafter"/>
</dbReference>
<dbReference type="GO" id="GO:0007155">
    <property type="term" value="P:cell adhesion"/>
    <property type="evidence" value="ECO:0007669"/>
    <property type="project" value="TreeGrafter"/>
</dbReference>
<feature type="non-terminal residue" evidence="2">
    <location>
        <position position="81"/>
    </location>
</feature>
<organism evidence="2 3">
    <name type="scientific">Danionella cerebrum</name>
    <dbReference type="NCBI Taxonomy" id="2873325"/>
    <lineage>
        <taxon>Eukaryota</taxon>
        <taxon>Metazoa</taxon>
        <taxon>Chordata</taxon>
        <taxon>Craniata</taxon>
        <taxon>Vertebrata</taxon>
        <taxon>Euteleostomi</taxon>
        <taxon>Actinopterygii</taxon>
        <taxon>Neopterygii</taxon>
        <taxon>Teleostei</taxon>
        <taxon>Ostariophysi</taxon>
        <taxon>Cypriniformes</taxon>
        <taxon>Danionidae</taxon>
        <taxon>Danioninae</taxon>
        <taxon>Danionella</taxon>
    </lineage>
</organism>
<protein>
    <submittedName>
        <fullName evidence="2">Uncharacterized protein</fullName>
    </submittedName>
</protein>
<dbReference type="GO" id="GO:0045197">
    <property type="term" value="P:establishment or maintenance of epithelial cell apical/basal polarity"/>
    <property type="evidence" value="ECO:0007669"/>
    <property type="project" value="TreeGrafter"/>
</dbReference>
<dbReference type="STRING" id="623744.A0A553RDD0"/>
<reference evidence="2 3" key="1">
    <citation type="journal article" date="2019" name="Sci. Data">
        <title>Hybrid genome assembly and annotation of Danionella translucida.</title>
        <authorList>
            <person name="Kadobianskyi M."/>
            <person name="Schulze L."/>
            <person name="Schuelke M."/>
            <person name="Judkewitz B."/>
        </authorList>
    </citation>
    <scope>NUCLEOTIDE SEQUENCE [LARGE SCALE GENOMIC DNA]</scope>
    <source>
        <strain evidence="2 3">Bolton</strain>
    </source>
</reference>
<keyword evidence="3" id="KW-1185">Reference proteome</keyword>